<accession>A0A9E7K9Q5</accession>
<sequence>MYCFHHFASLLYQGEERRVLGLNSLFLVLLAVAHSSHSSKIY</sequence>
<organism evidence="1 2">
    <name type="scientific">Musa troglodytarum</name>
    <name type="common">fe'i banana</name>
    <dbReference type="NCBI Taxonomy" id="320322"/>
    <lineage>
        <taxon>Eukaryota</taxon>
        <taxon>Viridiplantae</taxon>
        <taxon>Streptophyta</taxon>
        <taxon>Embryophyta</taxon>
        <taxon>Tracheophyta</taxon>
        <taxon>Spermatophyta</taxon>
        <taxon>Magnoliopsida</taxon>
        <taxon>Liliopsida</taxon>
        <taxon>Zingiberales</taxon>
        <taxon>Musaceae</taxon>
        <taxon>Musa</taxon>
    </lineage>
</organism>
<dbReference type="Proteomes" id="UP001055439">
    <property type="component" value="Chromosome 6"/>
</dbReference>
<gene>
    <name evidence="1" type="ORF">MUK42_19027</name>
</gene>
<reference evidence="1" key="1">
    <citation type="submission" date="2022-05" db="EMBL/GenBank/DDBJ databases">
        <title>The Musa troglodytarum L. genome provides insights into the mechanism of non-climacteric behaviour and enrichment of carotenoids.</title>
        <authorList>
            <person name="Wang J."/>
        </authorList>
    </citation>
    <scope>NUCLEOTIDE SEQUENCE</scope>
    <source>
        <tissue evidence="1">Leaf</tissue>
    </source>
</reference>
<proteinExistence type="predicted"/>
<dbReference type="EMBL" id="CP097508">
    <property type="protein sequence ID" value="URE09532.1"/>
    <property type="molecule type" value="Genomic_DNA"/>
</dbReference>
<dbReference type="AlphaFoldDB" id="A0A9E7K9Q5"/>
<evidence type="ECO:0000313" key="2">
    <source>
        <dbReference type="Proteomes" id="UP001055439"/>
    </source>
</evidence>
<keyword evidence="2" id="KW-1185">Reference proteome</keyword>
<protein>
    <submittedName>
        <fullName evidence="1">Uncharacterized protein</fullName>
    </submittedName>
</protein>
<name>A0A9E7K9Q5_9LILI</name>
<evidence type="ECO:0000313" key="1">
    <source>
        <dbReference type="EMBL" id="URE09532.1"/>
    </source>
</evidence>